<gene>
    <name evidence="1" type="ORF">BN424_1669</name>
</gene>
<reference evidence="2" key="1">
    <citation type="journal article" date="2013" name="Genome Announc.">
        <title>Complete Chromosome Sequence of Carnobacterium maltaromaticum LMA 28.</title>
        <authorList>
            <person name="Cailliez-Grimal C."/>
            <person name="Chaillou S."/>
            <person name="Anba-Mondoloni J."/>
            <person name="Loux V."/>
            <person name="Afzal M.I."/>
            <person name="Rahman A."/>
            <person name="Kergourlay G."/>
            <person name="Champomier-Verges M.C."/>
            <person name="Zagorec M."/>
            <person name="Dalgaard P."/>
            <person name="Leisner J.J."/>
            <person name="Prevost H."/>
            <person name="Revol-Junelles A.M."/>
            <person name="Borges F."/>
        </authorList>
    </citation>
    <scope>NUCLEOTIDE SEQUENCE</scope>
    <source>
        <strain evidence="2">LMA28</strain>
    </source>
</reference>
<dbReference type="EMBL" id="HE999757">
    <property type="protein sequence ID" value="CCO11110.2"/>
    <property type="molecule type" value="Genomic_DNA"/>
</dbReference>
<sequence length="41" mass="4644">MAFFATSNFYLFLEELVQKSWPNKKLVGLVNSGKKIGIVPK</sequence>
<dbReference type="HOGENOM" id="CLU_3267464_0_0_9"/>
<name>K8E432_CARML</name>
<dbReference type="Proteomes" id="UP000000212">
    <property type="component" value="Chromosome"/>
</dbReference>
<dbReference type="KEGG" id="cml:BN424_1669"/>
<proteinExistence type="predicted"/>
<evidence type="ECO:0000313" key="1">
    <source>
        <dbReference type="EMBL" id="CCO11110.2"/>
    </source>
</evidence>
<organism evidence="1 2">
    <name type="scientific">Carnobacterium maltaromaticum LMA28</name>
    <dbReference type="NCBI Taxonomy" id="1234679"/>
    <lineage>
        <taxon>Bacteria</taxon>
        <taxon>Bacillati</taxon>
        <taxon>Bacillota</taxon>
        <taxon>Bacilli</taxon>
        <taxon>Lactobacillales</taxon>
        <taxon>Carnobacteriaceae</taxon>
        <taxon>Carnobacterium</taxon>
    </lineage>
</organism>
<protein>
    <submittedName>
        <fullName evidence="1">Uncharacterized protein</fullName>
    </submittedName>
</protein>
<accession>K8E432</accession>
<evidence type="ECO:0000313" key="2">
    <source>
        <dbReference type="Proteomes" id="UP000000212"/>
    </source>
</evidence>
<keyword evidence="2" id="KW-1185">Reference proteome</keyword>
<dbReference type="AlphaFoldDB" id="K8E432"/>